<dbReference type="Gene3D" id="3.30.70.100">
    <property type="match status" value="1"/>
</dbReference>
<dbReference type="Proteomes" id="UP001206639">
    <property type="component" value="Unassembled WGS sequence"/>
</dbReference>
<name>A0ABT2M6V1_9MYCO</name>
<evidence type="ECO:0000313" key="2">
    <source>
        <dbReference type="Proteomes" id="UP001206639"/>
    </source>
</evidence>
<dbReference type="InterPro" id="IPR011008">
    <property type="entry name" value="Dimeric_a/b-barrel"/>
</dbReference>
<dbReference type="SUPFAM" id="SSF54909">
    <property type="entry name" value="Dimeric alpha+beta barrel"/>
    <property type="match status" value="1"/>
</dbReference>
<keyword evidence="2" id="KW-1185">Reference proteome</keyword>
<sequence length="109" mass="12257">MATINRGRQAVTLVVILLVDPDLIDEKIAHVIELGRQHSKEPGFVSCAIHRSADNSKILEYIQWETMEHLNAMRKTFVNESPQPPDFAFSIEGTFYEVAAVIHPAPEES</sequence>
<comment type="caution">
    <text evidence="1">The sequence shown here is derived from an EMBL/GenBank/DDBJ whole genome shotgun (WGS) entry which is preliminary data.</text>
</comment>
<dbReference type="RefSeq" id="WP_260992089.1">
    <property type="nucleotide sequence ID" value="NZ_JAODWD010000002.1"/>
</dbReference>
<accession>A0ABT2M6V1</accession>
<protein>
    <submittedName>
        <fullName evidence="1">Antibiotic biosynthesis monooxygenase</fullName>
    </submittedName>
</protein>
<reference evidence="2" key="1">
    <citation type="submission" date="2023-07" db="EMBL/GenBank/DDBJ databases">
        <authorList>
            <person name="Deng Y."/>
            <person name="Zhang Y.-Q."/>
        </authorList>
    </citation>
    <scope>NUCLEOTIDE SEQUENCE [LARGE SCALE GENOMIC DNA]</scope>
    <source>
        <strain evidence="2">CPCC 205710</strain>
    </source>
</reference>
<keyword evidence="1" id="KW-0503">Monooxygenase</keyword>
<organism evidence="1 2">
    <name type="scientific">Mycobacterium deserti</name>
    <dbReference type="NCBI Taxonomy" id="2978347"/>
    <lineage>
        <taxon>Bacteria</taxon>
        <taxon>Bacillati</taxon>
        <taxon>Actinomycetota</taxon>
        <taxon>Actinomycetes</taxon>
        <taxon>Mycobacteriales</taxon>
        <taxon>Mycobacteriaceae</taxon>
        <taxon>Mycobacterium</taxon>
    </lineage>
</organism>
<dbReference type="EMBL" id="JAODWD010000002">
    <property type="protein sequence ID" value="MCT7657998.1"/>
    <property type="molecule type" value="Genomic_DNA"/>
</dbReference>
<dbReference type="GO" id="GO:0004497">
    <property type="term" value="F:monooxygenase activity"/>
    <property type="evidence" value="ECO:0007669"/>
    <property type="project" value="UniProtKB-KW"/>
</dbReference>
<proteinExistence type="predicted"/>
<evidence type="ECO:0000313" key="1">
    <source>
        <dbReference type="EMBL" id="MCT7657998.1"/>
    </source>
</evidence>
<keyword evidence="1" id="KW-0560">Oxidoreductase</keyword>
<gene>
    <name evidence="1" type="ORF">N4S67_06140</name>
</gene>